<accession>A0A2S0UM91</accession>
<gene>
    <name evidence="1" type="ORF">HYN69_10535</name>
</gene>
<dbReference type="EMBL" id="CP028918">
    <property type="protein sequence ID" value="AWB48880.1"/>
    <property type="molecule type" value="Genomic_DNA"/>
</dbReference>
<reference evidence="1 2" key="1">
    <citation type="submission" date="2018-04" db="EMBL/GenBank/DDBJ databases">
        <title>Genome sequencing of Gemmobacter.</title>
        <authorList>
            <person name="Yi H."/>
            <person name="Baek M.-G."/>
        </authorList>
    </citation>
    <scope>NUCLEOTIDE SEQUENCE [LARGE SCALE GENOMIC DNA]</scope>
    <source>
        <strain evidence="1 2">HYN0069</strain>
    </source>
</reference>
<proteinExistence type="predicted"/>
<evidence type="ECO:0000313" key="2">
    <source>
        <dbReference type="Proteomes" id="UP000244496"/>
    </source>
</evidence>
<keyword evidence="2" id="KW-1185">Reference proteome</keyword>
<dbReference type="KEGG" id="geh:HYN69_10535"/>
<protein>
    <submittedName>
        <fullName evidence="1">Uncharacterized protein</fullName>
    </submittedName>
</protein>
<name>A0A2S0UM91_9RHOB</name>
<dbReference type="Proteomes" id="UP000244496">
    <property type="component" value="Chromosome"/>
</dbReference>
<evidence type="ECO:0000313" key="1">
    <source>
        <dbReference type="EMBL" id="AWB48880.1"/>
    </source>
</evidence>
<organism evidence="1 2">
    <name type="scientific">Paragemmobacter aquarius</name>
    <dbReference type="NCBI Taxonomy" id="2169400"/>
    <lineage>
        <taxon>Bacteria</taxon>
        <taxon>Pseudomonadati</taxon>
        <taxon>Pseudomonadota</taxon>
        <taxon>Alphaproteobacteria</taxon>
        <taxon>Rhodobacterales</taxon>
        <taxon>Paracoccaceae</taxon>
        <taxon>Paragemmobacter</taxon>
    </lineage>
</organism>
<dbReference type="AlphaFoldDB" id="A0A2S0UM91"/>
<sequence>MTKRKGEALIRRVTDGVAVGGISMPVWWPSLERVSEVAAELVPILSAVWLAVQIAGYARKRWMQ</sequence>